<dbReference type="EMBL" id="BGZK01001060">
    <property type="protein sequence ID" value="GBP70028.1"/>
    <property type="molecule type" value="Genomic_DNA"/>
</dbReference>
<comment type="caution">
    <text evidence="2">The sequence shown here is derived from an EMBL/GenBank/DDBJ whole genome shotgun (WGS) entry which is preliminary data.</text>
</comment>
<evidence type="ECO:0000313" key="3">
    <source>
        <dbReference type="Proteomes" id="UP000299102"/>
    </source>
</evidence>
<dbReference type="AlphaFoldDB" id="A0A4C1Y2B2"/>
<organism evidence="2 3">
    <name type="scientific">Eumeta variegata</name>
    <name type="common">Bagworm moth</name>
    <name type="synonym">Eumeta japonica</name>
    <dbReference type="NCBI Taxonomy" id="151549"/>
    <lineage>
        <taxon>Eukaryota</taxon>
        <taxon>Metazoa</taxon>
        <taxon>Ecdysozoa</taxon>
        <taxon>Arthropoda</taxon>
        <taxon>Hexapoda</taxon>
        <taxon>Insecta</taxon>
        <taxon>Pterygota</taxon>
        <taxon>Neoptera</taxon>
        <taxon>Endopterygota</taxon>
        <taxon>Lepidoptera</taxon>
        <taxon>Glossata</taxon>
        <taxon>Ditrysia</taxon>
        <taxon>Tineoidea</taxon>
        <taxon>Psychidae</taxon>
        <taxon>Oiketicinae</taxon>
        <taxon>Eumeta</taxon>
    </lineage>
</organism>
<name>A0A4C1Y2B2_EUMVA</name>
<sequence>MEVETSTGVEIGSALVVGIEFNVGGILLTACLLLGAVYAASEEDDSTVPTAAVEEEEEITLNSETNRITSKSVATFLRGFPPIWQLERDRNRAPLTFSVNVRVGRKAAIPSAGRSTVKVES</sequence>
<evidence type="ECO:0000256" key="1">
    <source>
        <dbReference type="SAM" id="MobiDB-lite"/>
    </source>
</evidence>
<reference evidence="2 3" key="1">
    <citation type="journal article" date="2019" name="Commun. Biol.">
        <title>The bagworm genome reveals a unique fibroin gene that provides high tensile strength.</title>
        <authorList>
            <person name="Kono N."/>
            <person name="Nakamura H."/>
            <person name="Ohtoshi R."/>
            <person name="Tomita M."/>
            <person name="Numata K."/>
            <person name="Arakawa K."/>
        </authorList>
    </citation>
    <scope>NUCLEOTIDE SEQUENCE [LARGE SCALE GENOMIC DNA]</scope>
</reference>
<feature type="region of interest" description="Disordered" evidence="1">
    <location>
        <begin position="43"/>
        <end position="62"/>
    </location>
</feature>
<dbReference type="Proteomes" id="UP000299102">
    <property type="component" value="Unassembled WGS sequence"/>
</dbReference>
<accession>A0A4C1Y2B2</accession>
<keyword evidence="3" id="KW-1185">Reference proteome</keyword>
<gene>
    <name evidence="2" type="ORF">EVAR_46270_1</name>
</gene>
<protein>
    <submittedName>
        <fullName evidence="2">Uncharacterized protein</fullName>
    </submittedName>
</protein>
<evidence type="ECO:0000313" key="2">
    <source>
        <dbReference type="EMBL" id="GBP70028.1"/>
    </source>
</evidence>
<proteinExistence type="predicted"/>